<gene>
    <name evidence="1" type="ORF">SARC_00093</name>
</gene>
<dbReference type="RefSeq" id="XP_014161738.1">
    <property type="nucleotide sequence ID" value="XM_014306263.1"/>
</dbReference>
<dbReference type="GeneID" id="25900597"/>
<protein>
    <recommendedName>
        <fullName evidence="3">NAD(+)--protein-arginine ADP-ribosyltransferase</fullName>
    </recommendedName>
</protein>
<name>A0A0L0GG76_9EUKA</name>
<dbReference type="SUPFAM" id="SSF56399">
    <property type="entry name" value="ADP-ribosylation"/>
    <property type="match status" value="1"/>
</dbReference>
<organism evidence="1 2">
    <name type="scientific">Sphaeroforma arctica JP610</name>
    <dbReference type="NCBI Taxonomy" id="667725"/>
    <lineage>
        <taxon>Eukaryota</taxon>
        <taxon>Ichthyosporea</taxon>
        <taxon>Ichthyophonida</taxon>
        <taxon>Sphaeroforma</taxon>
    </lineage>
</organism>
<evidence type="ECO:0000313" key="1">
    <source>
        <dbReference type="EMBL" id="KNC87836.1"/>
    </source>
</evidence>
<keyword evidence="2" id="KW-1185">Reference proteome</keyword>
<dbReference type="EMBL" id="KQ241598">
    <property type="protein sequence ID" value="KNC87836.1"/>
    <property type="molecule type" value="Genomic_DNA"/>
</dbReference>
<evidence type="ECO:0008006" key="3">
    <source>
        <dbReference type="Google" id="ProtNLM"/>
    </source>
</evidence>
<reference evidence="1 2" key="1">
    <citation type="submission" date="2011-02" db="EMBL/GenBank/DDBJ databases">
        <title>The Genome Sequence of Sphaeroforma arctica JP610.</title>
        <authorList>
            <consortium name="The Broad Institute Genome Sequencing Platform"/>
            <person name="Russ C."/>
            <person name="Cuomo C."/>
            <person name="Young S.K."/>
            <person name="Zeng Q."/>
            <person name="Gargeya S."/>
            <person name="Alvarado L."/>
            <person name="Berlin A."/>
            <person name="Chapman S.B."/>
            <person name="Chen Z."/>
            <person name="Freedman E."/>
            <person name="Gellesch M."/>
            <person name="Goldberg J."/>
            <person name="Griggs A."/>
            <person name="Gujja S."/>
            <person name="Heilman E."/>
            <person name="Heiman D."/>
            <person name="Howarth C."/>
            <person name="Mehta T."/>
            <person name="Neiman D."/>
            <person name="Pearson M."/>
            <person name="Roberts A."/>
            <person name="Saif S."/>
            <person name="Shea T."/>
            <person name="Shenoy N."/>
            <person name="Sisk P."/>
            <person name="Stolte C."/>
            <person name="Sykes S."/>
            <person name="White J."/>
            <person name="Yandava C."/>
            <person name="Burger G."/>
            <person name="Gray M.W."/>
            <person name="Holland P.W.H."/>
            <person name="King N."/>
            <person name="Lang F.B.F."/>
            <person name="Roger A.J."/>
            <person name="Ruiz-Trillo I."/>
            <person name="Haas B."/>
            <person name="Nusbaum C."/>
            <person name="Birren B."/>
        </authorList>
    </citation>
    <scope>NUCLEOTIDE SEQUENCE [LARGE SCALE GENOMIC DNA]</scope>
    <source>
        <strain evidence="1 2">JP610</strain>
    </source>
</reference>
<evidence type="ECO:0000313" key="2">
    <source>
        <dbReference type="Proteomes" id="UP000054560"/>
    </source>
</evidence>
<dbReference type="Gene3D" id="3.90.176.10">
    <property type="entry name" value="Toxin ADP-ribosyltransferase, Chain A, domain 1"/>
    <property type="match status" value="1"/>
</dbReference>
<sequence length="246" mass="28405">MVYTYLGKQLLSRLEIDEDEIVDTMEILGIGQQYDTDVRANLVELMTHRLSGEKKCSSAQAGHVFEVYMNKCDTFNKLARKVRLLPDVIDLRYFGAPKLSTSLVCIANMDRIIRECPRDPKLRWVYRGVHPDRIQIVHTLTSDRHLANRYESALVNYGFTSCTTNIHQANRFASTEKKCCILRFRIPESVAYFDARKINTMGEEELVIRRNTTFSAFRPVFRLDDDTQVIECVLRISPAPLADYLT</sequence>
<dbReference type="Proteomes" id="UP000054560">
    <property type="component" value="Unassembled WGS sequence"/>
</dbReference>
<proteinExistence type="predicted"/>
<accession>A0A0L0GG76</accession>
<dbReference type="AlphaFoldDB" id="A0A0L0GG76"/>